<feature type="transmembrane region" description="Helical" evidence="6">
    <location>
        <begin position="124"/>
        <end position="144"/>
    </location>
</feature>
<keyword evidence="2" id="KW-1003">Cell membrane</keyword>
<dbReference type="AlphaFoldDB" id="A0A1I4TDP2"/>
<dbReference type="PANTHER" id="PTHR40277">
    <property type="entry name" value="BLL5419 PROTEIN"/>
    <property type="match status" value="1"/>
</dbReference>
<keyword evidence="3 6" id="KW-0812">Transmembrane</keyword>
<feature type="transmembrane region" description="Helical" evidence="6">
    <location>
        <begin position="156"/>
        <end position="176"/>
    </location>
</feature>
<feature type="transmembrane region" description="Helical" evidence="6">
    <location>
        <begin position="12"/>
        <end position="32"/>
    </location>
</feature>
<dbReference type="InterPro" id="IPR022791">
    <property type="entry name" value="L-PG_synthase/AglD"/>
</dbReference>
<evidence type="ECO:0000256" key="6">
    <source>
        <dbReference type="SAM" id="Phobius"/>
    </source>
</evidence>
<feature type="transmembrane region" description="Helical" evidence="6">
    <location>
        <begin position="218"/>
        <end position="237"/>
    </location>
</feature>
<keyword evidence="4 6" id="KW-1133">Transmembrane helix</keyword>
<dbReference type="NCBIfam" id="TIGR00374">
    <property type="entry name" value="flippase-like domain"/>
    <property type="match status" value="1"/>
</dbReference>
<dbReference type="EMBL" id="FOUZ01000002">
    <property type="protein sequence ID" value="SFM74785.1"/>
    <property type="molecule type" value="Genomic_DNA"/>
</dbReference>
<keyword evidence="5 6" id="KW-0472">Membrane</keyword>
<evidence type="ECO:0000256" key="4">
    <source>
        <dbReference type="ARBA" id="ARBA00022989"/>
    </source>
</evidence>
<protein>
    <recommendedName>
        <fullName evidence="9">Lysylphosphatidylglycerol synthase TM region</fullName>
    </recommendedName>
</protein>
<dbReference type="GO" id="GO:0005886">
    <property type="term" value="C:plasma membrane"/>
    <property type="evidence" value="ECO:0007669"/>
    <property type="project" value="UniProtKB-SubCell"/>
</dbReference>
<comment type="subcellular location">
    <subcellularLocation>
        <location evidence="1">Cell membrane</location>
        <topology evidence="1">Multi-pass membrane protein</topology>
    </subcellularLocation>
</comment>
<sequence length="297" mass="34168">MNPKTKKYIITGIKLTISLVLIYYIFFVKLHIFDIFSHYKNANWFYIFIAVVLYVASQALSIFRLDYYFRDINLDLSYKSNARLYFLGMFYNTFVPGGIGGDAYKVYVLNKNYKISLKEISQAVFLDKIIGLFSMILIIVFLIFLSNLTDYPIVQYGSLAVSLIGFVAVPLILGRFFPIHKKTFYNSMIYSIVLQLIQVGMLYFVLEGLNIHPDNFSIYLLIFLVSGILSIISFSGFGIREAVFMYAAHRFNFDETLATSAAFIFSIITISISFIGIIYLFKGVKIEEKKKKTNISF</sequence>
<name>A0A1I4TDP2_9FLAO</name>
<dbReference type="Pfam" id="PF03706">
    <property type="entry name" value="LPG_synthase_TM"/>
    <property type="match status" value="1"/>
</dbReference>
<organism evidence="7 8">
    <name type="scientific">Algoriella xinjiangensis</name>
    <dbReference type="NCBI Taxonomy" id="684065"/>
    <lineage>
        <taxon>Bacteria</taxon>
        <taxon>Pseudomonadati</taxon>
        <taxon>Bacteroidota</taxon>
        <taxon>Flavobacteriia</taxon>
        <taxon>Flavobacteriales</taxon>
        <taxon>Weeksellaceae</taxon>
        <taxon>Algoriella</taxon>
    </lineage>
</organism>
<feature type="transmembrane region" description="Helical" evidence="6">
    <location>
        <begin position="257"/>
        <end position="281"/>
    </location>
</feature>
<evidence type="ECO:0000256" key="5">
    <source>
        <dbReference type="ARBA" id="ARBA00023136"/>
    </source>
</evidence>
<evidence type="ECO:0008006" key="9">
    <source>
        <dbReference type="Google" id="ProtNLM"/>
    </source>
</evidence>
<dbReference type="STRING" id="684065.SAMN05421738_102162"/>
<dbReference type="PANTHER" id="PTHR40277:SF1">
    <property type="entry name" value="BLL5419 PROTEIN"/>
    <property type="match status" value="1"/>
</dbReference>
<reference evidence="8" key="1">
    <citation type="submission" date="2016-10" db="EMBL/GenBank/DDBJ databases">
        <authorList>
            <person name="Varghese N."/>
            <person name="Submissions S."/>
        </authorList>
    </citation>
    <scope>NUCLEOTIDE SEQUENCE [LARGE SCALE GENOMIC DNA]</scope>
    <source>
        <strain evidence="8">XJ109</strain>
    </source>
</reference>
<evidence type="ECO:0000256" key="1">
    <source>
        <dbReference type="ARBA" id="ARBA00004651"/>
    </source>
</evidence>
<dbReference type="Proteomes" id="UP000199149">
    <property type="component" value="Unassembled WGS sequence"/>
</dbReference>
<evidence type="ECO:0000313" key="7">
    <source>
        <dbReference type="EMBL" id="SFM74785.1"/>
    </source>
</evidence>
<feature type="transmembrane region" description="Helical" evidence="6">
    <location>
        <begin position="44"/>
        <end position="63"/>
    </location>
</feature>
<gene>
    <name evidence="7" type="ORF">SAMN05421738_102162</name>
</gene>
<evidence type="ECO:0000256" key="2">
    <source>
        <dbReference type="ARBA" id="ARBA00022475"/>
    </source>
</evidence>
<accession>A0A1I4TDP2</accession>
<evidence type="ECO:0000313" key="8">
    <source>
        <dbReference type="Proteomes" id="UP000199149"/>
    </source>
</evidence>
<keyword evidence="8" id="KW-1185">Reference proteome</keyword>
<proteinExistence type="predicted"/>
<evidence type="ECO:0000256" key="3">
    <source>
        <dbReference type="ARBA" id="ARBA00022692"/>
    </source>
</evidence>
<dbReference type="RefSeq" id="WP_177190243.1">
    <property type="nucleotide sequence ID" value="NZ_FOUZ01000002.1"/>
</dbReference>
<feature type="transmembrane region" description="Helical" evidence="6">
    <location>
        <begin position="188"/>
        <end position="206"/>
    </location>
</feature>
<feature type="transmembrane region" description="Helical" evidence="6">
    <location>
        <begin position="84"/>
        <end position="104"/>
    </location>
</feature>